<accession>A0A510XCJ9</accession>
<dbReference type="RefSeq" id="WP_146804491.1">
    <property type="nucleotide sequence ID" value="NZ_BJUK01000077.1"/>
</dbReference>
<reference evidence="1 2" key="1">
    <citation type="submission" date="2019-07" db="EMBL/GenBank/DDBJ databases">
        <title>Whole genome shotgun sequence of Halomonas pacifica NBRC 102220.</title>
        <authorList>
            <person name="Hosoyama A."/>
            <person name="Uohara A."/>
            <person name="Ohji S."/>
            <person name="Ichikawa N."/>
        </authorList>
    </citation>
    <scope>NUCLEOTIDE SEQUENCE [LARGE SCALE GENOMIC DNA]</scope>
    <source>
        <strain evidence="1 2">NBRC 102220</strain>
    </source>
</reference>
<name>A0A510XCJ9_9GAMM</name>
<dbReference type="AlphaFoldDB" id="A0A510XCJ9"/>
<dbReference type="Proteomes" id="UP000321275">
    <property type="component" value="Unassembled WGS sequence"/>
</dbReference>
<sequence>MSGQRERCAEADEDSRKKYPAAHRIADALRHHDDWDADEFCLIHRPTGFQLWIANDRYNLAERVRRRSGGETNLRYSKEEAAIIWPAAQQCLHEVTQRLKSQMLMTVPRARVWQMDGFWCCQDLDKRHRWVGLGKTPNQAYEAWRCLISYEHHRKLPDGALVAGRVFYIDQ</sequence>
<evidence type="ECO:0000313" key="2">
    <source>
        <dbReference type="Proteomes" id="UP000321275"/>
    </source>
</evidence>
<evidence type="ECO:0000313" key="1">
    <source>
        <dbReference type="EMBL" id="GEK49174.1"/>
    </source>
</evidence>
<comment type="caution">
    <text evidence="1">The sequence shown here is derived from an EMBL/GenBank/DDBJ whole genome shotgun (WGS) entry which is preliminary data.</text>
</comment>
<dbReference type="EMBL" id="BJUK01000077">
    <property type="protein sequence ID" value="GEK49174.1"/>
    <property type="molecule type" value="Genomic_DNA"/>
</dbReference>
<keyword evidence="2" id="KW-1185">Reference proteome</keyword>
<protein>
    <submittedName>
        <fullName evidence="1">Uncharacterized protein</fullName>
    </submittedName>
</protein>
<organism evidence="1 2">
    <name type="scientific">Bisbaumannia pacifica</name>
    <dbReference type="NCBI Taxonomy" id="77098"/>
    <lineage>
        <taxon>Bacteria</taxon>
        <taxon>Pseudomonadati</taxon>
        <taxon>Pseudomonadota</taxon>
        <taxon>Gammaproteobacteria</taxon>
        <taxon>Oceanospirillales</taxon>
        <taxon>Halomonadaceae</taxon>
        <taxon>Bisbaumannia</taxon>
    </lineage>
</organism>
<proteinExistence type="predicted"/>
<dbReference type="OrthoDB" id="6851452at2"/>
<gene>
    <name evidence="1" type="ORF">HPA02_34570</name>
</gene>